<keyword evidence="3" id="KW-1185">Reference proteome</keyword>
<dbReference type="InterPro" id="IPR005025">
    <property type="entry name" value="FMN_Rdtase-like_dom"/>
</dbReference>
<evidence type="ECO:0000259" key="1">
    <source>
        <dbReference type="Pfam" id="PF03358"/>
    </source>
</evidence>
<dbReference type="InterPro" id="IPR029039">
    <property type="entry name" value="Flavoprotein-like_sf"/>
</dbReference>
<organism evidence="2 3">
    <name type="scientific">Umezawaea endophytica</name>
    <dbReference type="NCBI Taxonomy" id="1654476"/>
    <lineage>
        <taxon>Bacteria</taxon>
        <taxon>Bacillati</taxon>
        <taxon>Actinomycetota</taxon>
        <taxon>Actinomycetes</taxon>
        <taxon>Pseudonocardiales</taxon>
        <taxon>Pseudonocardiaceae</taxon>
        <taxon>Umezawaea</taxon>
    </lineage>
</organism>
<evidence type="ECO:0000313" key="3">
    <source>
        <dbReference type="Proteomes" id="UP001141259"/>
    </source>
</evidence>
<dbReference type="AlphaFoldDB" id="A0A9X2VHA9"/>
<dbReference type="PANTHER" id="PTHR30543:SF21">
    <property type="entry name" value="NAD(P)H-DEPENDENT FMN REDUCTASE LOT6"/>
    <property type="match status" value="1"/>
</dbReference>
<dbReference type="GO" id="GO:0010181">
    <property type="term" value="F:FMN binding"/>
    <property type="evidence" value="ECO:0007669"/>
    <property type="project" value="TreeGrafter"/>
</dbReference>
<dbReference type="Proteomes" id="UP001141259">
    <property type="component" value="Unassembled WGS sequence"/>
</dbReference>
<dbReference type="PANTHER" id="PTHR30543">
    <property type="entry name" value="CHROMATE REDUCTASE"/>
    <property type="match status" value="1"/>
</dbReference>
<evidence type="ECO:0000313" key="2">
    <source>
        <dbReference type="EMBL" id="MCS7476705.1"/>
    </source>
</evidence>
<comment type="caution">
    <text evidence="2">The sequence shown here is derived from an EMBL/GenBank/DDBJ whole genome shotgun (WGS) entry which is preliminary data.</text>
</comment>
<reference evidence="2" key="1">
    <citation type="submission" date="2022-08" db="EMBL/GenBank/DDBJ databases">
        <authorList>
            <person name="Tistechok S."/>
            <person name="Samborskyy M."/>
            <person name="Roman I."/>
        </authorList>
    </citation>
    <scope>NUCLEOTIDE SEQUENCE</scope>
    <source>
        <strain evidence="2">DSM 103496</strain>
    </source>
</reference>
<dbReference type="GO" id="GO:0016491">
    <property type="term" value="F:oxidoreductase activity"/>
    <property type="evidence" value="ECO:0007669"/>
    <property type="project" value="InterPro"/>
</dbReference>
<dbReference type="RefSeq" id="WP_259622221.1">
    <property type="nucleotide sequence ID" value="NZ_JANYMP010000003.1"/>
</dbReference>
<accession>A0A9X2VHA9</accession>
<dbReference type="GO" id="GO:0005829">
    <property type="term" value="C:cytosol"/>
    <property type="evidence" value="ECO:0007669"/>
    <property type="project" value="TreeGrafter"/>
</dbReference>
<dbReference type="InterPro" id="IPR050712">
    <property type="entry name" value="NAD(P)H-dep_reductase"/>
</dbReference>
<dbReference type="EMBL" id="JANYMP010000003">
    <property type="protein sequence ID" value="MCS7476705.1"/>
    <property type="molecule type" value="Genomic_DNA"/>
</dbReference>
<protein>
    <submittedName>
        <fullName evidence="2">NAD(P)H-dependent oxidoreductase</fullName>
    </submittedName>
</protein>
<dbReference type="Gene3D" id="3.40.50.360">
    <property type="match status" value="1"/>
</dbReference>
<dbReference type="SUPFAM" id="SSF52218">
    <property type="entry name" value="Flavoproteins"/>
    <property type="match status" value="1"/>
</dbReference>
<sequence>MTTILAISGSLRAASLNTALLRAAREHSPEGVEVVLYTGLADVPHYNGDLDDDHHLPAAVADLRARIGEADGLLVASPEYNHSVPGVLKNAIDWASRPKGASALQDKDIAVIGASTGNFGTARAQIALRQVFAATHSRVLLSPEVLVFTAHQRFDGAGDLHDTTTADLLRETLAALRDQIADRRAPAR</sequence>
<dbReference type="Pfam" id="PF03358">
    <property type="entry name" value="FMN_red"/>
    <property type="match status" value="1"/>
</dbReference>
<proteinExistence type="predicted"/>
<name>A0A9X2VHA9_9PSEU</name>
<feature type="domain" description="NADPH-dependent FMN reductase-like" evidence="1">
    <location>
        <begin position="3"/>
        <end position="150"/>
    </location>
</feature>
<gene>
    <name evidence="2" type="ORF">NZH93_07555</name>
</gene>